<comment type="caution">
    <text evidence="1">The sequence shown here is derived from an EMBL/GenBank/DDBJ whole genome shotgun (WGS) entry which is preliminary data.</text>
</comment>
<name>A0AAE0NQW3_9PEZI</name>
<dbReference type="AlphaFoldDB" id="A0AAE0NQW3"/>
<dbReference type="Proteomes" id="UP001285441">
    <property type="component" value="Unassembled WGS sequence"/>
</dbReference>
<dbReference type="EMBL" id="JAULSW010000004">
    <property type="protein sequence ID" value="KAK3385874.1"/>
    <property type="molecule type" value="Genomic_DNA"/>
</dbReference>
<reference evidence="1" key="2">
    <citation type="submission" date="2023-06" db="EMBL/GenBank/DDBJ databases">
        <authorList>
            <consortium name="Lawrence Berkeley National Laboratory"/>
            <person name="Haridas S."/>
            <person name="Hensen N."/>
            <person name="Bonometti L."/>
            <person name="Westerberg I."/>
            <person name="Brannstrom I.O."/>
            <person name="Guillou S."/>
            <person name="Cros-Aarteil S."/>
            <person name="Calhoun S."/>
            <person name="Kuo A."/>
            <person name="Mondo S."/>
            <person name="Pangilinan J."/>
            <person name="Riley R."/>
            <person name="LaButti K."/>
            <person name="Andreopoulos B."/>
            <person name="Lipzen A."/>
            <person name="Chen C."/>
            <person name="Yanf M."/>
            <person name="Daum C."/>
            <person name="Ng V."/>
            <person name="Clum A."/>
            <person name="Steindorff A."/>
            <person name="Ohm R."/>
            <person name="Martin F."/>
            <person name="Silar P."/>
            <person name="Natvig D."/>
            <person name="Lalanne C."/>
            <person name="Gautier V."/>
            <person name="Ament-velasquez S.L."/>
            <person name="Kruys A."/>
            <person name="Hutchinson M.I."/>
            <person name="Powell A.J."/>
            <person name="Barry K."/>
            <person name="Miller A.N."/>
            <person name="Grigoriev I.V."/>
            <person name="Debuchy R."/>
            <person name="Gladieux P."/>
            <person name="Thoren M.H."/>
            <person name="Johannesson H."/>
        </authorList>
    </citation>
    <scope>NUCLEOTIDE SEQUENCE</scope>
    <source>
        <strain evidence="1">CBS 232.78</strain>
    </source>
</reference>
<gene>
    <name evidence="1" type="ORF">B0H63DRAFT_473765</name>
</gene>
<sequence length="87" mass="9673">MTPLYPVFLMIKFLIAVSLAIFISDPHPLLIIEGLSLLASIALPYPAPPATGVRPNRQWQIRTIVALFAIRRNRRDPLCVDVGPVRA</sequence>
<proteinExistence type="predicted"/>
<organism evidence="1 2">
    <name type="scientific">Podospora didyma</name>
    <dbReference type="NCBI Taxonomy" id="330526"/>
    <lineage>
        <taxon>Eukaryota</taxon>
        <taxon>Fungi</taxon>
        <taxon>Dikarya</taxon>
        <taxon>Ascomycota</taxon>
        <taxon>Pezizomycotina</taxon>
        <taxon>Sordariomycetes</taxon>
        <taxon>Sordariomycetidae</taxon>
        <taxon>Sordariales</taxon>
        <taxon>Podosporaceae</taxon>
        <taxon>Podospora</taxon>
    </lineage>
</organism>
<reference evidence="1" key="1">
    <citation type="journal article" date="2023" name="Mol. Phylogenet. Evol.">
        <title>Genome-scale phylogeny and comparative genomics of the fungal order Sordariales.</title>
        <authorList>
            <person name="Hensen N."/>
            <person name="Bonometti L."/>
            <person name="Westerberg I."/>
            <person name="Brannstrom I.O."/>
            <person name="Guillou S."/>
            <person name="Cros-Aarteil S."/>
            <person name="Calhoun S."/>
            <person name="Haridas S."/>
            <person name="Kuo A."/>
            <person name="Mondo S."/>
            <person name="Pangilinan J."/>
            <person name="Riley R."/>
            <person name="LaButti K."/>
            <person name="Andreopoulos B."/>
            <person name="Lipzen A."/>
            <person name="Chen C."/>
            <person name="Yan M."/>
            <person name="Daum C."/>
            <person name="Ng V."/>
            <person name="Clum A."/>
            <person name="Steindorff A."/>
            <person name="Ohm R.A."/>
            <person name="Martin F."/>
            <person name="Silar P."/>
            <person name="Natvig D.O."/>
            <person name="Lalanne C."/>
            <person name="Gautier V."/>
            <person name="Ament-Velasquez S.L."/>
            <person name="Kruys A."/>
            <person name="Hutchinson M.I."/>
            <person name="Powell A.J."/>
            <person name="Barry K."/>
            <person name="Miller A.N."/>
            <person name="Grigoriev I.V."/>
            <person name="Debuchy R."/>
            <person name="Gladieux P."/>
            <person name="Hiltunen Thoren M."/>
            <person name="Johannesson H."/>
        </authorList>
    </citation>
    <scope>NUCLEOTIDE SEQUENCE</scope>
    <source>
        <strain evidence="1">CBS 232.78</strain>
    </source>
</reference>
<evidence type="ECO:0000313" key="1">
    <source>
        <dbReference type="EMBL" id="KAK3385874.1"/>
    </source>
</evidence>
<keyword evidence="2" id="KW-1185">Reference proteome</keyword>
<protein>
    <submittedName>
        <fullName evidence="1">Uncharacterized protein</fullName>
    </submittedName>
</protein>
<evidence type="ECO:0000313" key="2">
    <source>
        <dbReference type="Proteomes" id="UP001285441"/>
    </source>
</evidence>
<accession>A0AAE0NQW3</accession>